<feature type="chain" id="PRO_5036116640" evidence="2">
    <location>
        <begin position="19"/>
        <end position="802"/>
    </location>
</feature>
<sequence length="802" mass="87919">MKGVYLFASLVASSAVMAEVADVADQEYGAPSYQQPQPGYQQPQPEYRPQPDNYGPPPSYGGNNGGGYGPSNGGGYNPQPPSYGGGGYNPPPSYGGGGYNPPPSYGDGGYKPQPPSYGGGGYDPQPPSYGGYNPPPSYGGKKEPAYGNIHGGSYGNTNNGYDQYGRPSYGNPTYAPPVYESYTNNYKKIVDKPFPYTYFVDDKKKENILKIPKLADYHCFLTGAPWTTCGRKTLTTYFLDQCLYFYFTLSANVDGICGGEPPKPTPEPEAYNDNYYGSGYRRPTPEPTTKKPTTTKKTEDNYGWTPPPAPTTTPFVPTTDYLKEKCLQSAYVSITTATVMCLTENYIRINFIEHYAANACDNPVEGPILYLRKLHAFVEEVISCTQNQASANFPNLYKTFTVGGKVAYNPNAPYYLDSDKNVFLQQYTSGEASGLAAFTVGDQYVCANPNDLVPFLDHVHGDGKHFIYLNIPSTIHYTVSVDDAGKIITDATQNQYTKCPAASLKALGVTGTYRYCQTGRYTSDKTYRGLYDAVHYIERESSSLRRPQSIAEIAVRSAGVLEQPILEGFGIMYYCAFHACRANNDGDLSKCYPDFKSDTDWHIPAAVSNIPKLAKTVNQCIDDGYLDSDDITESVEVSAYAELLARRSYLCIAETEIVDFLAKVYPTWATGADDALNLVYGRHLADEVCYASFERSYEVGGPAIKGCPTYLEVYTALQTALSTLSTTCTANKSPKSKRPHYGGGYGNGYGQRPQYGDPQYPSGKYGQPDYSQNGYYGNSKNGNYGNNDNWGGSYDQYQAPRA</sequence>
<proteinExistence type="predicted"/>
<evidence type="ECO:0000256" key="1">
    <source>
        <dbReference type="SAM" id="MobiDB-lite"/>
    </source>
</evidence>
<evidence type="ECO:0000256" key="2">
    <source>
        <dbReference type="SAM" id="SignalP"/>
    </source>
</evidence>
<protein>
    <submittedName>
        <fullName evidence="4">Aste57867_24816 protein</fullName>
    </submittedName>
</protein>
<feature type="compositionally biased region" description="Gly residues" evidence="1">
    <location>
        <begin position="62"/>
        <end position="76"/>
    </location>
</feature>
<feature type="signal peptide" evidence="2">
    <location>
        <begin position="1"/>
        <end position="18"/>
    </location>
</feature>
<dbReference type="AlphaFoldDB" id="A0A485LSW0"/>
<evidence type="ECO:0000313" key="3">
    <source>
        <dbReference type="EMBL" id="KAF0683128.1"/>
    </source>
</evidence>
<feature type="region of interest" description="Disordered" evidence="1">
    <location>
        <begin position="728"/>
        <end position="802"/>
    </location>
</feature>
<feature type="compositionally biased region" description="Low complexity" evidence="1">
    <location>
        <begin position="31"/>
        <end position="53"/>
    </location>
</feature>
<accession>A0A485LSW0</accession>
<feature type="region of interest" description="Disordered" evidence="1">
    <location>
        <begin position="260"/>
        <end position="310"/>
    </location>
</feature>
<keyword evidence="2" id="KW-0732">Signal</keyword>
<dbReference type="EMBL" id="VJMH01007451">
    <property type="protein sequence ID" value="KAF0683128.1"/>
    <property type="molecule type" value="Genomic_DNA"/>
</dbReference>
<organism evidence="4 5">
    <name type="scientific">Aphanomyces stellatus</name>
    <dbReference type="NCBI Taxonomy" id="120398"/>
    <lineage>
        <taxon>Eukaryota</taxon>
        <taxon>Sar</taxon>
        <taxon>Stramenopiles</taxon>
        <taxon>Oomycota</taxon>
        <taxon>Saprolegniomycetes</taxon>
        <taxon>Saprolegniales</taxon>
        <taxon>Verrucalvaceae</taxon>
        <taxon>Aphanomyces</taxon>
    </lineage>
</organism>
<dbReference type="Proteomes" id="UP000332933">
    <property type="component" value="Unassembled WGS sequence"/>
</dbReference>
<feature type="compositionally biased region" description="Gly residues" evidence="1">
    <location>
        <begin position="83"/>
        <end position="99"/>
    </location>
</feature>
<feature type="region of interest" description="Disordered" evidence="1">
    <location>
        <begin position="28"/>
        <end position="145"/>
    </location>
</feature>
<feature type="compositionally biased region" description="Low complexity" evidence="1">
    <location>
        <begin position="770"/>
        <end position="794"/>
    </location>
</feature>
<reference evidence="4 5" key="1">
    <citation type="submission" date="2019-03" db="EMBL/GenBank/DDBJ databases">
        <authorList>
            <person name="Gaulin E."/>
            <person name="Dumas B."/>
        </authorList>
    </citation>
    <scope>NUCLEOTIDE SEQUENCE [LARGE SCALE GENOMIC DNA]</scope>
    <source>
        <strain evidence="4">CBS 568.67</strain>
    </source>
</reference>
<evidence type="ECO:0000313" key="4">
    <source>
        <dbReference type="EMBL" id="VFU01451.1"/>
    </source>
</evidence>
<gene>
    <name evidence="4" type="primary">Aste57867_24816</name>
    <name evidence="3" type="ORF">As57867_024738</name>
    <name evidence="4" type="ORF">ASTE57867_24816</name>
</gene>
<dbReference type="OrthoDB" id="79108at2759"/>
<reference evidence="3" key="2">
    <citation type="submission" date="2019-06" db="EMBL/GenBank/DDBJ databases">
        <title>Genomics analysis of Aphanomyces spp. identifies a new class of oomycete effector associated with host adaptation.</title>
        <authorList>
            <person name="Gaulin E."/>
        </authorList>
    </citation>
    <scope>NUCLEOTIDE SEQUENCE</scope>
    <source>
        <strain evidence="3">CBS 578.67</strain>
    </source>
</reference>
<name>A0A485LSW0_9STRA</name>
<keyword evidence="5" id="KW-1185">Reference proteome</keyword>
<evidence type="ECO:0000313" key="5">
    <source>
        <dbReference type="Proteomes" id="UP000332933"/>
    </source>
</evidence>
<dbReference type="EMBL" id="CAADRA010007477">
    <property type="protein sequence ID" value="VFU01451.1"/>
    <property type="molecule type" value="Genomic_DNA"/>
</dbReference>